<organism evidence="2">
    <name type="scientific">Oceaniferula spumae</name>
    <dbReference type="NCBI Taxonomy" id="2979115"/>
    <lineage>
        <taxon>Bacteria</taxon>
        <taxon>Pseudomonadati</taxon>
        <taxon>Verrucomicrobiota</taxon>
        <taxon>Verrucomicrobiia</taxon>
        <taxon>Verrucomicrobiales</taxon>
        <taxon>Verrucomicrobiaceae</taxon>
        <taxon>Oceaniferula</taxon>
    </lineage>
</organism>
<dbReference type="EMBL" id="AP026866">
    <property type="protein sequence ID" value="BDS07377.1"/>
    <property type="molecule type" value="Genomic_DNA"/>
</dbReference>
<protein>
    <submittedName>
        <fullName evidence="2">Uncharacterized protein</fullName>
    </submittedName>
</protein>
<name>A0AAT9FN36_9BACT</name>
<reference evidence="2" key="1">
    <citation type="submission" date="2024-07" db="EMBL/GenBank/DDBJ databases">
        <title>Complete genome sequence of Verrucomicrobiaceae bacterium NT6N.</title>
        <authorList>
            <person name="Huang C."/>
            <person name="Takami H."/>
            <person name="Hamasaki K."/>
        </authorList>
    </citation>
    <scope>NUCLEOTIDE SEQUENCE</scope>
    <source>
        <strain evidence="2">NT6N</strain>
    </source>
</reference>
<evidence type="ECO:0000313" key="2">
    <source>
        <dbReference type="EMBL" id="BDS07377.1"/>
    </source>
</evidence>
<feature type="region of interest" description="Disordered" evidence="1">
    <location>
        <begin position="38"/>
        <end position="60"/>
    </location>
</feature>
<dbReference type="KEGG" id="osu:NT6N_24170"/>
<proteinExistence type="predicted"/>
<evidence type="ECO:0000256" key="1">
    <source>
        <dbReference type="SAM" id="MobiDB-lite"/>
    </source>
</evidence>
<accession>A0AAT9FN36</accession>
<sequence length="60" mass="6732">MNGDYCSSRLGLEMLWDPRCETLLYNVYSRLLIIAERRAQPPPGQQSNTSNGFPLSKVSG</sequence>
<gene>
    <name evidence="2" type="ORF">NT6N_24170</name>
</gene>
<dbReference type="AlphaFoldDB" id="A0AAT9FN36"/>
<feature type="compositionally biased region" description="Polar residues" evidence="1">
    <location>
        <begin position="45"/>
        <end position="60"/>
    </location>
</feature>